<organism evidence="1">
    <name type="scientific">Arion vulgaris</name>
    <dbReference type="NCBI Taxonomy" id="1028688"/>
    <lineage>
        <taxon>Eukaryota</taxon>
        <taxon>Metazoa</taxon>
        <taxon>Spiralia</taxon>
        <taxon>Lophotrochozoa</taxon>
        <taxon>Mollusca</taxon>
        <taxon>Gastropoda</taxon>
        <taxon>Heterobranchia</taxon>
        <taxon>Euthyneura</taxon>
        <taxon>Panpulmonata</taxon>
        <taxon>Eupulmonata</taxon>
        <taxon>Stylommatophora</taxon>
        <taxon>Helicina</taxon>
        <taxon>Arionoidea</taxon>
        <taxon>Arionidae</taxon>
        <taxon>Arion</taxon>
    </lineage>
</organism>
<name>A0A0B6Y638_9EUPU</name>
<reference evidence="1" key="1">
    <citation type="submission" date="2014-12" db="EMBL/GenBank/DDBJ databases">
        <title>Insight into the proteome of Arion vulgaris.</title>
        <authorList>
            <person name="Aradska J."/>
            <person name="Bulat T."/>
            <person name="Smidak R."/>
            <person name="Sarate P."/>
            <person name="Gangsoo J."/>
            <person name="Sialana F."/>
            <person name="Bilban M."/>
            <person name="Lubec G."/>
        </authorList>
    </citation>
    <scope>NUCLEOTIDE SEQUENCE</scope>
    <source>
        <tissue evidence="1">Skin</tissue>
    </source>
</reference>
<feature type="non-terminal residue" evidence="1">
    <location>
        <position position="71"/>
    </location>
</feature>
<dbReference type="AlphaFoldDB" id="A0A0B6Y638"/>
<feature type="non-terminal residue" evidence="1">
    <location>
        <position position="1"/>
    </location>
</feature>
<sequence>EWRTNQSVYDSPGDLMRNCLSRAGVSLLGEEALQIHMALFRDVFIENKSGLSCAVMGLGFSLRDYFELLRD</sequence>
<protein>
    <submittedName>
        <fullName evidence="1">Uncharacterized protein</fullName>
    </submittedName>
</protein>
<dbReference type="EMBL" id="HACG01004683">
    <property type="protein sequence ID" value="CEK51548.1"/>
    <property type="molecule type" value="Transcribed_RNA"/>
</dbReference>
<accession>A0A0B6Y638</accession>
<proteinExistence type="predicted"/>
<gene>
    <name evidence="1" type="primary">ORF13698</name>
</gene>
<evidence type="ECO:0000313" key="1">
    <source>
        <dbReference type="EMBL" id="CEK51548.1"/>
    </source>
</evidence>